<reference evidence="1 2" key="1">
    <citation type="submission" date="2018-11" db="EMBL/GenBank/DDBJ databases">
        <authorList>
            <consortium name="Pathogen Informatics"/>
        </authorList>
    </citation>
    <scope>NUCLEOTIDE SEQUENCE [LARGE SCALE GENOMIC DNA]</scope>
</reference>
<evidence type="ECO:0000313" key="1">
    <source>
        <dbReference type="EMBL" id="VDO24744.1"/>
    </source>
</evidence>
<accession>A0A3P7UN17</accession>
<proteinExistence type="predicted"/>
<evidence type="ECO:0000313" key="3">
    <source>
        <dbReference type="WBParaSite" id="HPBE_0000235801-mRNA-1"/>
    </source>
</evidence>
<accession>A0A183F866</accession>
<keyword evidence="2" id="KW-1185">Reference proteome</keyword>
<organism evidence="2 3">
    <name type="scientific">Heligmosomoides polygyrus</name>
    <name type="common">Parasitic roundworm</name>
    <dbReference type="NCBI Taxonomy" id="6339"/>
    <lineage>
        <taxon>Eukaryota</taxon>
        <taxon>Metazoa</taxon>
        <taxon>Ecdysozoa</taxon>
        <taxon>Nematoda</taxon>
        <taxon>Chromadorea</taxon>
        <taxon>Rhabditida</taxon>
        <taxon>Rhabditina</taxon>
        <taxon>Rhabditomorpha</taxon>
        <taxon>Strongyloidea</taxon>
        <taxon>Heligmosomidae</taxon>
        <taxon>Heligmosomoides</taxon>
    </lineage>
</organism>
<dbReference type="Proteomes" id="UP000050761">
    <property type="component" value="Unassembled WGS sequence"/>
</dbReference>
<evidence type="ECO:0000313" key="2">
    <source>
        <dbReference type="Proteomes" id="UP000050761"/>
    </source>
</evidence>
<name>A0A183F866_HELPZ</name>
<dbReference type="AlphaFoldDB" id="A0A183F866"/>
<gene>
    <name evidence="1" type="ORF">HPBE_LOCUS2360</name>
</gene>
<dbReference type="EMBL" id="UZAH01003468">
    <property type="protein sequence ID" value="VDO24744.1"/>
    <property type="molecule type" value="Genomic_DNA"/>
</dbReference>
<sequence length="92" mass="10052">MSALPLLPTVFRLQIRSSGLGSISDYIDAIRYGHEVARRRQRFVAVAYKQLPRDEMPVDTPVASASVASSAEDLRNSAFLEMSPVTALLTTA</sequence>
<protein>
    <submittedName>
        <fullName evidence="1 3">Uncharacterized protein</fullName>
    </submittedName>
</protein>
<reference evidence="3" key="2">
    <citation type="submission" date="2019-09" db="UniProtKB">
        <authorList>
            <consortium name="WormBaseParasite"/>
        </authorList>
    </citation>
    <scope>IDENTIFICATION</scope>
</reference>
<dbReference type="WBParaSite" id="HPBE_0000235801-mRNA-1">
    <property type="protein sequence ID" value="HPBE_0000235801-mRNA-1"/>
    <property type="gene ID" value="HPBE_0000235801"/>
</dbReference>